<dbReference type="NCBIfam" id="TIGR00715">
    <property type="entry name" value="precor6x_red"/>
    <property type="match status" value="1"/>
</dbReference>
<dbReference type="InterPro" id="IPR003723">
    <property type="entry name" value="Precorrin-6x_reduct"/>
</dbReference>
<dbReference type="Proteomes" id="UP000823611">
    <property type="component" value="Unassembled WGS sequence"/>
</dbReference>
<comment type="pathway">
    <text evidence="1">Cofactor biosynthesis; adenosylcobalamin biosynthesis.</text>
</comment>
<reference evidence="4" key="1">
    <citation type="submission" date="2020-10" db="EMBL/GenBank/DDBJ databases">
        <authorList>
            <person name="Gilroy R."/>
        </authorList>
    </citation>
    <scope>NUCLEOTIDE SEQUENCE</scope>
    <source>
        <strain evidence="4">F6-4510</strain>
    </source>
</reference>
<reference evidence="4" key="2">
    <citation type="journal article" date="2021" name="PeerJ">
        <title>Extensive microbial diversity within the chicken gut microbiome revealed by metagenomics and culture.</title>
        <authorList>
            <person name="Gilroy R."/>
            <person name="Ravi A."/>
            <person name="Getino M."/>
            <person name="Pursley I."/>
            <person name="Horton D.L."/>
            <person name="Alikhan N.F."/>
            <person name="Baker D."/>
            <person name="Gharbi K."/>
            <person name="Hall N."/>
            <person name="Watson M."/>
            <person name="Adriaenssens E.M."/>
            <person name="Foster-Nyarko E."/>
            <person name="Jarju S."/>
            <person name="Secka A."/>
            <person name="Antonio M."/>
            <person name="Oren A."/>
            <person name="Chaudhuri R.R."/>
            <person name="La Ragione R."/>
            <person name="Hildebrand F."/>
            <person name="Pallen M.J."/>
        </authorList>
    </citation>
    <scope>NUCLEOTIDE SEQUENCE</scope>
    <source>
        <strain evidence="4">F6-4510</strain>
    </source>
</reference>
<keyword evidence="2" id="KW-0169">Cobalamin biosynthesis</keyword>
<proteinExistence type="predicted"/>
<dbReference type="Pfam" id="PF02571">
    <property type="entry name" value="CbiJ"/>
    <property type="match status" value="1"/>
</dbReference>
<evidence type="ECO:0000256" key="2">
    <source>
        <dbReference type="ARBA" id="ARBA00022573"/>
    </source>
</evidence>
<dbReference type="EMBL" id="JADIMX010000014">
    <property type="protein sequence ID" value="MBO8433821.1"/>
    <property type="molecule type" value="Genomic_DNA"/>
</dbReference>
<dbReference type="PANTHER" id="PTHR36925:SF1">
    <property type="entry name" value="COBALT-PRECORRIN-6A REDUCTASE"/>
    <property type="match status" value="1"/>
</dbReference>
<sequence>MTKNITVFSGTSDSVYIIKKLAEDGFRVIGSVATEEGRKMLSSVSGIEISEERLDFPKMCDFLKRTGTNIVVDASHPYAENVSKTAIEACKSLGIKYIRYERPSQHCGENCIFVENYEEAVDYVNKIDGNILITTGVNNIEKYKEVSDYKNRIYARVLDNENSFNKAKNIGLSDDHILRGSGIYTLEDNIDVIKRYNIKALVTKDSGKAGGFIEKIKSTEVLNIPAIIIKRPTIDYGTMTEDIDEVIDLVGRCDVG</sequence>
<evidence type="ECO:0000313" key="5">
    <source>
        <dbReference type="Proteomes" id="UP000823611"/>
    </source>
</evidence>
<dbReference type="EC" id="1.3.1.54" evidence="4"/>
<dbReference type="AlphaFoldDB" id="A0A9D9H2D0"/>
<organism evidence="4 5">
    <name type="scientific">Candidatus Fimicola merdigallinarum</name>
    <dbReference type="NCBI Taxonomy" id="2840819"/>
    <lineage>
        <taxon>Bacteria</taxon>
        <taxon>Bacillati</taxon>
        <taxon>Bacillota</taxon>
        <taxon>Clostridia</taxon>
        <taxon>Lachnospirales</taxon>
        <taxon>Lachnospiraceae</taxon>
        <taxon>Lachnospiraceae incertae sedis</taxon>
        <taxon>Candidatus Fimicola</taxon>
    </lineage>
</organism>
<name>A0A9D9H2D0_9FIRM</name>
<evidence type="ECO:0000313" key="4">
    <source>
        <dbReference type="EMBL" id="MBO8433821.1"/>
    </source>
</evidence>
<evidence type="ECO:0000256" key="1">
    <source>
        <dbReference type="ARBA" id="ARBA00004953"/>
    </source>
</evidence>
<dbReference type="PANTHER" id="PTHR36925">
    <property type="entry name" value="COBALT-PRECORRIN-6A REDUCTASE"/>
    <property type="match status" value="1"/>
</dbReference>
<dbReference type="GO" id="GO:0016994">
    <property type="term" value="F:precorrin-6A reductase activity"/>
    <property type="evidence" value="ECO:0007669"/>
    <property type="project" value="UniProtKB-EC"/>
</dbReference>
<accession>A0A9D9H2D0</accession>
<protein>
    <submittedName>
        <fullName evidence="4">Precorrin-6A reductase</fullName>
        <ecNumber evidence="4">1.3.1.54</ecNumber>
    </submittedName>
</protein>
<dbReference type="GO" id="GO:0009236">
    <property type="term" value="P:cobalamin biosynthetic process"/>
    <property type="evidence" value="ECO:0007669"/>
    <property type="project" value="UniProtKB-KW"/>
</dbReference>
<evidence type="ECO:0000256" key="3">
    <source>
        <dbReference type="ARBA" id="ARBA00023002"/>
    </source>
</evidence>
<comment type="caution">
    <text evidence="4">The sequence shown here is derived from an EMBL/GenBank/DDBJ whole genome shotgun (WGS) entry which is preliminary data.</text>
</comment>
<gene>
    <name evidence="4" type="primary">cobK</name>
    <name evidence="4" type="ORF">IAC55_00680</name>
</gene>
<dbReference type="PROSITE" id="PS51014">
    <property type="entry name" value="COBK_CBIJ"/>
    <property type="match status" value="1"/>
</dbReference>
<keyword evidence="3 4" id="KW-0560">Oxidoreductase</keyword>